<organism evidence="2 3">
    <name type="scientific">Candidatus Onthovivens merdipullorum</name>
    <dbReference type="NCBI Taxonomy" id="2840889"/>
    <lineage>
        <taxon>Bacteria</taxon>
        <taxon>Bacillati</taxon>
        <taxon>Bacillota</taxon>
        <taxon>Bacilli</taxon>
        <taxon>Bacillales</taxon>
        <taxon>Candidatus Onthovivens</taxon>
    </lineage>
</organism>
<feature type="transmembrane region" description="Helical" evidence="1">
    <location>
        <begin position="50"/>
        <end position="68"/>
    </location>
</feature>
<accession>A0A9D9GX09</accession>
<evidence type="ECO:0000313" key="2">
    <source>
        <dbReference type="EMBL" id="MBO8427103.1"/>
    </source>
</evidence>
<evidence type="ECO:0000256" key="1">
    <source>
        <dbReference type="SAM" id="Phobius"/>
    </source>
</evidence>
<evidence type="ECO:0000313" key="3">
    <source>
        <dbReference type="Proteomes" id="UP000823613"/>
    </source>
</evidence>
<feature type="transmembrane region" description="Helical" evidence="1">
    <location>
        <begin position="80"/>
        <end position="106"/>
    </location>
</feature>
<dbReference type="AlphaFoldDB" id="A0A9D9GX09"/>
<name>A0A9D9GX09_9BACL</name>
<proteinExistence type="predicted"/>
<feature type="transmembrane region" description="Helical" evidence="1">
    <location>
        <begin position="148"/>
        <end position="172"/>
    </location>
</feature>
<reference evidence="2" key="1">
    <citation type="submission" date="2020-10" db="EMBL/GenBank/DDBJ databases">
        <authorList>
            <person name="Gilroy R."/>
        </authorList>
    </citation>
    <scope>NUCLEOTIDE SEQUENCE</scope>
    <source>
        <strain evidence="2">11159</strain>
    </source>
</reference>
<dbReference type="Proteomes" id="UP000823613">
    <property type="component" value="Unassembled WGS sequence"/>
</dbReference>
<protein>
    <recommendedName>
        <fullName evidence="4">Pr6Pr family membrane protein</fullName>
    </recommendedName>
</protein>
<dbReference type="EMBL" id="JADIMY010000015">
    <property type="protein sequence ID" value="MBO8427103.1"/>
    <property type="molecule type" value="Genomic_DNA"/>
</dbReference>
<keyword evidence="1" id="KW-0812">Transmembrane</keyword>
<gene>
    <name evidence="2" type="ORF">IAC58_00885</name>
</gene>
<feature type="transmembrane region" description="Helical" evidence="1">
    <location>
        <begin position="12"/>
        <end position="30"/>
    </location>
</feature>
<feature type="transmembrane region" description="Helical" evidence="1">
    <location>
        <begin position="200"/>
        <end position="221"/>
    </location>
</feature>
<comment type="caution">
    <text evidence="2">The sequence shown here is derived from an EMBL/GenBank/DDBJ whole genome shotgun (WGS) entry which is preliminary data.</text>
</comment>
<feature type="transmembrane region" description="Helical" evidence="1">
    <location>
        <begin position="112"/>
        <end position="136"/>
    </location>
</feature>
<keyword evidence="1" id="KW-1133">Transmembrane helix</keyword>
<keyword evidence="1" id="KW-0472">Membrane</keyword>
<reference evidence="2" key="2">
    <citation type="journal article" date="2021" name="PeerJ">
        <title>Extensive microbial diversity within the chicken gut microbiome revealed by metagenomics and culture.</title>
        <authorList>
            <person name="Gilroy R."/>
            <person name="Ravi A."/>
            <person name="Getino M."/>
            <person name="Pursley I."/>
            <person name="Horton D.L."/>
            <person name="Alikhan N.F."/>
            <person name="Baker D."/>
            <person name="Gharbi K."/>
            <person name="Hall N."/>
            <person name="Watson M."/>
            <person name="Adriaenssens E.M."/>
            <person name="Foster-Nyarko E."/>
            <person name="Jarju S."/>
            <person name="Secka A."/>
            <person name="Antonio M."/>
            <person name="Oren A."/>
            <person name="Chaudhuri R.R."/>
            <person name="La Ragione R."/>
            <person name="Hildebrand F."/>
            <person name="Pallen M.J."/>
        </authorList>
    </citation>
    <scope>NUCLEOTIDE SEQUENCE</scope>
    <source>
        <strain evidence="2">11159</strain>
    </source>
</reference>
<sequence>MKKLIWKHSISLIIKILLLIGFSLGLYYTLESSGFMSTSTFLYYTIQSNIWIAAITFVSLFFDVFSIIKRRDINLPYIIYLIKFIATVAITITFTVFFCLLAPSMIQQGQGAYLSTASNLFPHLIVPLLALFDFFYSDKTSSMKRFDFFWGISTPLYYLAFANICYASNITFGGNLKFPYYFLDFETNGWFTITSKTIGVFYWIIILLIYVTLLSLLIFSIKNKINKNAIKCVKI</sequence>
<evidence type="ECO:0008006" key="4">
    <source>
        <dbReference type="Google" id="ProtNLM"/>
    </source>
</evidence>